<feature type="domain" description="Ricin B lectin" evidence="2">
    <location>
        <begin position="242"/>
        <end position="372"/>
    </location>
</feature>
<sequence>MKATKSLYTLPLLLLFPILAHAGDVPGTYAKYQWAPAVTGLTAVDYDINVQADPGYRANVRWSNRFHLVGTSNGGYTGMEEKADRGPLFVFSVRGATQYQAGSPGSSCATVSGENGGVSCSMPYNWVPTDNYQFQLAYAGGEWLSVTVTDLYTNQSVNLGSILTDATSISPRGMESRTNYLEGSSPNSNCYNQPYSDVQFTAPSGNNGQYVATVSDTGTNTTCASFSNIDTYPNGAGSEQFNGVGNLLRGETQSENDSLCADAGNGRTNDAAVTTVTCNEKSAGQAWVYAKDSTMRLQSNLCLDIANADPSSGAVVVADQCNGGVSQQWTLEGDGNILQSNLSGYCLTEGNAGAQLTMQVCTGDFTQQWSLPFLPVLP</sequence>
<dbReference type="InterPro" id="IPR035992">
    <property type="entry name" value="Ricin_B-like_lectins"/>
</dbReference>
<evidence type="ECO:0000256" key="1">
    <source>
        <dbReference type="SAM" id="SignalP"/>
    </source>
</evidence>
<comment type="caution">
    <text evidence="3">The sequence shown here is derived from an EMBL/GenBank/DDBJ whole genome shotgun (WGS) entry which is preliminary data.</text>
</comment>
<evidence type="ECO:0000313" key="4">
    <source>
        <dbReference type="Proteomes" id="UP000254258"/>
    </source>
</evidence>
<accession>A0A370WS54</accession>
<dbReference type="SUPFAM" id="SSF50370">
    <property type="entry name" value="Ricin B-like lectins"/>
    <property type="match status" value="1"/>
</dbReference>
<feature type="chain" id="PRO_5016760894" description="Ricin B lectin domain-containing protein" evidence="1">
    <location>
        <begin position="23"/>
        <end position="378"/>
    </location>
</feature>
<feature type="signal peptide" evidence="1">
    <location>
        <begin position="1"/>
        <end position="22"/>
    </location>
</feature>
<dbReference type="AlphaFoldDB" id="A0A370WS54"/>
<dbReference type="PROSITE" id="PS50231">
    <property type="entry name" value="RICIN_B_LECTIN"/>
    <property type="match status" value="1"/>
</dbReference>
<protein>
    <recommendedName>
        <fullName evidence="2">Ricin B lectin domain-containing protein</fullName>
    </recommendedName>
</protein>
<dbReference type="RefSeq" id="WP_115497393.1">
    <property type="nucleotide sequence ID" value="NZ_QRBE01000019.1"/>
</dbReference>
<proteinExistence type="predicted"/>
<evidence type="ECO:0000313" key="3">
    <source>
        <dbReference type="EMBL" id="RDS78931.1"/>
    </source>
</evidence>
<dbReference type="InterPro" id="IPR000772">
    <property type="entry name" value="Ricin_B_lectin"/>
</dbReference>
<organism evidence="3 4">
    <name type="scientific">Dyella monticola</name>
    <dbReference type="NCBI Taxonomy" id="1927958"/>
    <lineage>
        <taxon>Bacteria</taxon>
        <taxon>Pseudomonadati</taxon>
        <taxon>Pseudomonadota</taxon>
        <taxon>Gammaproteobacteria</taxon>
        <taxon>Lysobacterales</taxon>
        <taxon>Rhodanobacteraceae</taxon>
        <taxon>Dyella</taxon>
    </lineage>
</organism>
<dbReference type="OrthoDB" id="7925801at2"/>
<name>A0A370WS54_9GAMM</name>
<dbReference type="SMART" id="SM00458">
    <property type="entry name" value="RICIN"/>
    <property type="match status" value="1"/>
</dbReference>
<evidence type="ECO:0000259" key="2">
    <source>
        <dbReference type="SMART" id="SM00458"/>
    </source>
</evidence>
<dbReference type="EMBL" id="QRBE01000019">
    <property type="protein sequence ID" value="RDS78931.1"/>
    <property type="molecule type" value="Genomic_DNA"/>
</dbReference>
<dbReference type="Gene3D" id="2.80.10.50">
    <property type="match status" value="1"/>
</dbReference>
<dbReference type="CDD" id="cd00161">
    <property type="entry name" value="beta-trefoil_Ricin-like"/>
    <property type="match status" value="1"/>
</dbReference>
<dbReference type="Proteomes" id="UP000254258">
    <property type="component" value="Unassembled WGS sequence"/>
</dbReference>
<keyword evidence="1" id="KW-0732">Signal</keyword>
<gene>
    <name evidence="3" type="ORF">DWU98_20135</name>
</gene>
<dbReference type="Pfam" id="PF00652">
    <property type="entry name" value="Ricin_B_lectin"/>
    <property type="match status" value="1"/>
</dbReference>
<keyword evidence="4" id="KW-1185">Reference proteome</keyword>
<reference evidence="3 4" key="1">
    <citation type="submission" date="2018-07" db="EMBL/GenBank/DDBJ databases">
        <title>Dyella monticola sp. nov. and Dyella psychrodurans sp. nov. isolated from monsoon evergreen broad-leaved forest soil of Dinghu Mountain, China.</title>
        <authorList>
            <person name="Gao Z."/>
            <person name="Qiu L."/>
        </authorList>
    </citation>
    <scope>NUCLEOTIDE SEQUENCE [LARGE SCALE GENOMIC DNA]</scope>
    <source>
        <strain evidence="3 4">4G-K06</strain>
    </source>
</reference>